<comment type="caution">
    <text evidence="2">The sequence shown here is derived from an EMBL/GenBank/DDBJ whole genome shotgun (WGS) entry which is preliminary data.</text>
</comment>
<accession>A0AA38RDK3</accession>
<evidence type="ECO:0000313" key="3">
    <source>
        <dbReference type="Proteomes" id="UP001174694"/>
    </source>
</evidence>
<feature type="compositionally biased region" description="Polar residues" evidence="1">
    <location>
        <begin position="65"/>
        <end position="74"/>
    </location>
</feature>
<gene>
    <name evidence="2" type="ORF">NKR23_g6065</name>
</gene>
<feature type="compositionally biased region" description="Polar residues" evidence="1">
    <location>
        <begin position="17"/>
        <end position="32"/>
    </location>
</feature>
<evidence type="ECO:0000313" key="2">
    <source>
        <dbReference type="EMBL" id="KAJ9144053.1"/>
    </source>
</evidence>
<proteinExistence type="predicted"/>
<name>A0AA38RDK3_9PEZI</name>
<evidence type="ECO:0000256" key="1">
    <source>
        <dbReference type="SAM" id="MobiDB-lite"/>
    </source>
</evidence>
<sequence>MSEQERGLGSRAGSLNFEGSSTHNANADSNDTFGSVQAELDLEFLDLGGHEDNWSGSVPRGRNNDALSSGVASPTPSPERMSLTDDSGLKAITSVGRRILRARRKGGQHIITADVDDVKVLTRLFLERCRRDFPVVEITALGGASAETQRVPWDEDRETYLPKKSFILLLNGTLIADVLKAKRDMTDDGDKHAVRFRQLLFFLGVVVAHELVHAFNGFLCGYVQLDTPSDVDDCMDPDALRRGEAGRVWERLAFGGRIDWWWVQDDECLGVVLFTKPVGNQAVDHWLPETVTTEFLRQLEGES</sequence>
<keyword evidence="3" id="KW-1185">Reference proteome</keyword>
<dbReference type="AlphaFoldDB" id="A0AA38RDK3"/>
<reference evidence="2" key="1">
    <citation type="submission" date="2022-07" db="EMBL/GenBank/DDBJ databases">
        <title>Fungi with potential for degradation of polypropylene.</title>
        <authorList>
            <person name="Gostincar C."/>
        </authorList>
    </citation>
    <scope>NUCLEOTIDE SEQUENCE</scope>
    <source>
        <strain evidence="2">EXF-13308</strain>
    </source>
</reference>
<feature type="region of interest" description="Disordered" evidence="1">
    <location>
        <begin position="1"/>
        <end position="32"/>
    </location>
</feature>
<dbReference type="Proteomes" id="UP001174694">
    <property type="component" value="Unassembled WGS sequence"/>
</dbReference>
<dbReference type="EMBL" id="JANBVO010000017">
    <property type="protein sequence ID" value="KAJ9144053.1"/>
    <property type="molecule type" value="Genomic_DNA"/>
</dbReference>
<protein>
    <submittedName>
        <fullName evidence="2">Uncharacterized protein</fullName>
    </submittedName>
</protein>
<feature type="region of interest" description="Disordered" evidence="1">
    <location>
        <begin position="53"/>
        <end position="85"/>
    </location>
</feature>
<organism evidence="2 3">
    <name type="scientific">Pleurostoma richardsiae</name>
    <dbReference type="NCBI Taxonomy" id="41990"/>
    <lineage>
        <taxon>Eukaryota</taxon>
        <taxon>Fungi</taxon>
        <taxon>Dikarya</taxon>
        <taxon>Ascomycota</taxon>
        <taxon>Pezizomycotina</taxon>
        <taxon>Sordariomycetes</taxon>
        <taxon>Sordariomycetidae</taxon>
        <taxon>Calosphaeriales</taxon>
        <taxon>Pleurostomataceae</taxon>
        <taxon>Pleurostoma</taxon>
    </lineage>
</organism>